<reference evidence="1 2" key="1">
    <citation type="journal article" date="2024" name="BMC Biol.">
        <title>Comparative genomics of Ascetosporea gives new insight into the evolutionary basis for animal parasitism in Rhizaria.</title>
        <authorList>
            <person name="Hiltunen Thoren M."/>
            <person name="Onut-Brannstrom I."/>
            <person name="Alfjorden A."/>
            <person name="Peckova H."/>
            <person name="Swords F."/>
            <person name="Hooper C."/>
            <person name="Holzer A.S."/>
            <person name="Bass D."/>
            <person name="Burki F."/>
        </authorList>
    </citation>
    <scope>NUCLEOTIDE SEQUENCE [LARGE SCALE GENOMIC DNA]</scope>
    <source>
        <strain evidence="1">20-A016</strain>
    </source>
</reference>
<name>A0ABV2ARQ9_9EUKA</name>
<accession>A0ABV2ARQ9</accession>
<protein>
    <submittedName>
        <fullName evidence="1">Uncharacterized protein</fullName>
    </submittedName>
</protein>
<keyword evidence="2" id="KW-1185">Reference proteome</keyword>
<evidence type="ECO:0000313" key="2">
    <source>
        <dbReference type="Proteomes" id="UP001439008"/>
    </source>
</evidence>
<dbReference type="EMBL" id="JBDODL010002264">
    <property type="protein sequence ID" value="MES1922136.1"/>
    <property type="molecule type" value="Genomic_DNA"/>
</dbReference>
<gene>
    <name evidence="1" type="ORF">MHBO_003649</name>
</gene>
<organism evidence="1 2">
    <name type="scientific">Bonamia ostreae</name>
    <dbReference type="NCBI Taxonomy" id="126728"/>
    <lineage>
        <taxon>Eukaryota</taxon>
        <taxon>Sar</taxon>
        <taxon>Rhizaria</taxon>
        <taxon>Endomyxa</taxon>
        <taxon>Ascetosporea</taxon>
        <taxon>Haplosporida</taxon>
        <taxon>Bonamia</taxon>
    </lineage>
</organism>
<evidence type="ECO:0000313" key="1">
    <source>
        <dbReference type="EMBL" id="MES1922136.1"/>
    </source>
</evidence>
<comment type="caution">
    <text evidence="1">The sequence shown here is derived from an EMBL/GenBank/DDBJ whole genome shotgun (WGS) entry which is preliminary data.</text>
</comment>
<proteinExistence type="predicted"/>
<sequence>MFKFYIHIDIKDYTGTLDVAKKDKCDEAEVVLWNVPGKKTKYGPVHVRISHGLINEEICEVGALFNCGLRNHHIKLSSDRHVLVMPYHFSFVSRGTVCDIYWNMKGACVIVCLYCSAFVTVN</sequence>
<dbReference type="Proteomes" id="UP001439008">
    <property type="component" value="Unassembled WGS sequence"/>
</dbReference>